<feature type="transmembrane region" description="Helical" evidence="7">
    <location>
        <begin position="257"/>
        <end position="275"/>
    </location>
</feature>
<dbReference type="EMBL" id="JBHSTQ010000002">
    <property type="protein sequence ID" value="MFC6385430.1"/>
    <property type="molecule type" value="Genomic_DNA"/>
</dbReference>
<keyword evidence="6 7" id="KW-0472">Membrane</keyword>
<organism evidence="8 9">
    <name type="scientific">Sporolactobacillus kofuensis</name>
    <dbReference type="NCBI Taxonomy" id="269672"/>
    <lineage>
        <taxon>Bacteria</taxon>
        <taxon>Bacillati</taxon>
        <taxon>Bacillota</taxon>
        <taxon>Bacilli</taxon>
        <taxon>Bacillales</taxon>
        <taxon>Sporolactobacillaceae</taxon>
        <taxon>Sporolactobacillus</taxon>
    </lineage>
</organism>
<dbReference type="PANTHER" id="PTHR23513">
    <property type="entry name" value="INTEGRAL MEMBRANE EFFLUX PROTEIN-RELATED"/>
    <property type="match status" value="1"/>
</dbReference>
<keyword evidence="5 7" id="KW-1133">Transmembrane helix</keyword>
<dbReference type="Proteomes" id="UP001596267">
    <property type="component" value="Unassembled WGS sequence"/>
</dbReference>
<evidence type="ECO:0000313" key="8">
    <source>
        <dbReference type="EMBL" id="MFC6385430.1"/>
    </source>
</evidence>
<evidence type="ECO:0000256" key="3">
    <source>
        <dbReference type="ARBA" id="ARBA00022475"/>
    </source>
</evidence>
<sequence>MKLFLENKNFCLLFSARLITNVGDSMYFIAAMWLVYQLSGSSFYSGLAGFLTMLPRALQFIIGPILDRYSIKRLLIATQAAQAFFLLIIPIAAWFNLLSVNLVLIIMPLVSFLNQFSFPAESALIPQIVEKQQLVQANGLMTFAYQGTETVFQAIGGLLVMILGAVSLYSADVMTFLIAILLFASLILPNHNVSQKNSSMQMQIHRYFSDLQEGFQIVVHSVIGKMMVASLVTNFALGALISSLPAYGATLGGSGMYGLLMGAMAIGSLIGALIAKRFENKPIGKMLIGGYFIGFCLWMAAVLSPNPLLTVVLFATSMIAPGCNNVLNFTLIQSIVPRTMLARAMSLVASMATCIMPLGSLVGGSLTSLFGPKIIFFVSSFGFLFYSLYVLTMPILRHLPSAGNADPENYGFPGEVNPIQEQV</sequence>
<comment type="subcellular location">
    <subcellularLocation>
        <location evidence="1">Cell membrane</location>
        <topology evidence="1">Multi-pass membrane protein</topology>
    </subcellularLocation>
</comment>
<proteinExistence type="predicted"/>
<dbReference type="InterPro" id="IPR036259">
    <property type="entry name" value="MFS_trans_sf"/>
</dbReference>
<feature type="transmembrane region" description="Helical" evidence="7">
    <location>
        <begin position="374"/>
        <end position="391"/>
    </location>
</feature>
<evidence type="ECO:0000256" key="4">
    <source>
        <dbReference type="ARBA" id="ARBA00022692"/>
    </source>
</evidence>
<keyword evidence="4 7" id="KW-0812">Transmembrane</keyword>
<name>A0ABW1WEC4_9BACL</name>
<keyword evidence="9" id="KW-1185">Reference proteome</keyword>
<keyword evidence="3" id="KW-1003">Cell membrane</keyword>
<dbReference type="Gene3D" id="1.20.1250.20">
    <property type="entry name" value="MFS general substrate transporter like domains"/>
    <property type="match status" value="1"/>
</dbReference>
<evidence type="ECO:0000256" key="2">
    <source>
        <dbReference type="ARBA" id="ARBA00022448"/>
    </source>
</evidence>
<dbReference type="SUPFAM" id="SSF103473">
    <property type="entry name" value="MFS general substrate transporter"/>
    <property type="match status" value="1"/>
</dbReference>
<feature type="transmembrane region" description="Helical" evidence="7">
    <location>
        <begin position="344"/>
        <end position="362"/>
    </location>
</feature>
<feature type="transmembrane region" description="Helical" evidence="7">
    <location>
        <begin position="42"/>
        <end position="62"/>
    </location>
</feature>
<dbReference type="PANTHER" id="PTHR23513:SF6">
    <property type="entry name" value="MAJOR FACILITATOR SUPERFAMILY ASSOCIATED DOMAIN-CONTAINING PROTEIN"/>
    <property type="match status" value="1"/>
</dbReference>
<evidence type="ECO:0000256" key="6">
    <source>
        <dbReference type="ARBA" id="ARBA00023136"/>
    </source>
</evidence>
<feature type="transmembrane region" description="Helical" evidence="7">
    <location>
        <begin position="12"/>
        <end position="36"/>
    </location>
</feature>
<evidence type="ECO:0000256" key="1">
    <source>
        <dbReference type="ARBA" id="ARBA00004651"/>
    </source>
</evidence>
<evidence type="ECO:0000313" key="9">
    <source>
        <dbReference type="Proteomes" id="UP001596267"/>
    </source>
</evidence>
<dbReference type="CDD" id="cd06173">
    <property type="entry name" value="MFS_MefA_like"/>
    <property type="match status" value="1"/>
</dbReference>
<gene>
    <name evidence="8" type="ORF">ACFP7A_02350</name>
</gene>
<keyword evidence="2" id="KW-0813">Transport</keyword>
<protein>
    <submittedName>
        <fullName evidence="8">MFS transporter</fullName>
    </submittedName>
</protein>
<dbReference type="InterPro" id="IPR010290">
    <property type="entry name" value="TM_effector"/>
</dbReference>
<feature type="transmembrane region" description="Helical" evidence="7">
    <location>
        <begin position="74"/>
        <end position="97"/>
    </location>
</feature>
<evidence type="ECO:0000256" key="5">
    <source>
        <dbReference type="ARBA" id="ARBA00022989"/>
    </source>
</evidence>
<feature type="transmembrane region" description="Helical" evidence="7">
    <location>
        <begin position="311"/>
        <end position="332"/>
    </location>
</feature>
<evidence type="ECO:0000256" key="7">
    <source>
        <dbReference type="SAM" id="Phobius"/>
    </source>
</evidence>
<accession>A0ABW1WEC4</accession>
<reference evidence="9" key="1">
    <citation type="journal article" date="2019" name="Int. J. Syst. Evol. Microbiol.">
        <title>The Global Catalogue of Microorganisms (GCM) 10K type strain sequencing project: providing services to taxonomists for standard genome sequencing and annotation.</title>
        <authorList>
            <consortium name="The Broad Institute Genomics Platform"/>
            <consortium name="The Broad Institute Genome Sequencing Center for Infectious Disease"/>
            <person name="Wu L."/>
            <person name="Ma J."/>
        </authorList>
    </citation>
    <scope>NUCLEOTIDE SEQUENCE [LARGE SCALE GENOMIC DNA]</scope>
    <source>
        <strain evidence="9">CCUG 42001</strain>
    </source>
</reference>
<feature type="transmembrane region" description="Helical" evidence="7">
    <location>
        <begin position="175"/>
        <end position="193"/>
    </location>
</feature>
<dbReference type="Pfam" id="PF05977">
    <property type="entry name" value="MFS_3"/>
    <property type="match status" value="1"/>
</dbReference>
<feature type="transmembrane region" description="Helical" evidence="7">
    <location>
        <begin position="287"/>
        <end position="305"/>
    </location>
</feature>
<dbReference type="RefSeq" id="WP_253052227.1">
    <property type="nucleotide sequence ID" value="NZ_JAMXWN010000001.1"/>
</dbReference>
<comment type="caution">
    <text evidence="8">The sequence shown here is derived from an EMBL/GenBank/DDBJ whole genome shotgun (WGS) entry which is preliminary data.</text>
</comment>